<reference evidence="1 2" key="1">
    <citation type="submission" date="2017-01" db="EMBL/GenBank/DDBJ databases">
        <title>Genome analysis of Paenibacillus selenitrireducens ES3-24.</title>
        <authorList>
            <person name="Xu D."/>
            <person name="Yao R."/>
            <person name="Zheng S."/>
        </authorList>
    </citation>
    <scope>NUCLEOTIDE SEQUENCE [LARGE SCALE GENOMIC DNA]</scope>
    <source>
        <strain evidence="1 2">ES3-24</strain>
    </source>
</reference>
<evidence type="ECO:0000313" key="2">
    <source>
        <dbReference type="Proteomes" id="UP000190188"/>
    </source>
</evidence>
<gene>
    <name evidence="1" type="ORF">BVG16_16385</name>
</gene>
<dbReference type="STRING" id="1324314.BVG16_16385"/>
<dbReference type="Proteomes" id="UP000190188">
    <property type="component" value="Unassembled WGS sequence"/>
</dbReference>
<dbReference type="OrthoDB" id="1955632at2"/>
<evidence type="ECO:0008006" key="3">
    <source>
        <dbReference type="Google" id="ProtNLM"/>
    </source>
</evidence>
<evidence type="ECO:0000313" key="1">
    <source>
        <dbReference type="EMBL" id="OPA76748.1"/>
    </source>
</evidence>
<proteinExistence type="predicted"/>
<accession>A0A1T2XA85</accession>
<organism evidence="1 2">
    <name type="scientific">Paenibacillus selenitireducens</name>
    <dbReference type="NCBI Taxonomy" id="1324314"/>
    <lineage>
        <taxon>Bacteria</taxon>
        <taxon>Bacillati</taxon>
        <taxon>Bacillota</taxon>
        <taxon>Bacilli</taxon>
        <taxon>Bacillales</taxon>
        <taxon>Paenibacillaceae</taxon>
        <taxon>Paenibacillus</taxon>
    </lineage>
</organism>
<protein>
    <recommendedName>
        <fullName evidence="3">Head decoration protein</fullName>
    </recommendedName>
</protein>
<dbReference type="AlphaFoldDB" id="A0A1T2XA85"/>
<keyword evidence="2" id="KW-1185">Reference proteome</keyword>
<comment type="caution">
    <text evidence="1">The sequence shown here is derived from an EMBL/GenBank/DDBJ whole genome shotgun (WGS) entry which is preliminary data.</text>
</comment>
<dbReference type="EMBL" id="MSZX01000006">
    <property type="protein sequence ID" value="OPA76748.1"/>
    <property type="molecule type" value="Genomic_DNA"/>
</dbReference>
<dbReference type="RefSeq" id="WP_078499766.1">
    <property type="nucleotide sequence ID" value="NZ_MSZX01000006.1"/>
</dbReference>
<sequence>MPRYDENLGSMQYDNLVNSSDVTLITAMRNLRGGQGILKRGTALALSSGSAGDKSLVIIGTAAAADETLTPNAILTDEVDTGSASVKSEVYITGHFNTNGVITKGDVEITADQIEDFRKVGIFFDTMMK</sequence>
<name>A0A1T2XA85_9BACL</name>